<dbReference type="SUPFAM" id="SSF54106">
    <property type="entry name" value="LysM domain"/>
    <property type="match status" value="3"/>
</dbReference>
<dbReference type="RefSeq" id="WP_229732982.1">
    <property type="nucleotide sequence ID" value="NZ_BMGB01000001.1"/>
</dbReference>
<feature type="domain" description="LysM" evidence="1">
    <location>
        <begin position="261"/>
        <end position="305"/>
    </location>
</feature>
<comment type="caution">
    <text evidence="2">The sequence shown here is derived from an EMBL/GenBank/DDBJ whole genome shotgun (WGS) entry which is preliminary data.</text>
</comment>
<dbReference type="CDD" id="cd00118">
    <property type="entry name" value="LysM"/>
    <property type="match status" value="3"/>
</dbReference>
<protein>
    <recommendedName>
        <fullName evidence="1">LysM domain-containing protein</fullName>
    </recommendedName>
</protein>
<accession>A0A916WEW3</accession>
<keyword evidence="3" id="KW-1185">Reference proteome</keyword>
<organism evidence="2 3">
    <name type="scientific">Conyzicola nivalis</name>
    <dbReference type="NCBI Taxonomy" id="1477021"/>
    <lineage>
        <taxon>Bacteria</taxon>
        <taxon>Bacillati</taxon>
        <taxon>Actinomycetota</taxon>
        <taxon>Actinomycetes</taxon>
        <taxon>Micrococcales</taxon>
        <taxon>Microbacteriaceae</taxon>
        <taxon>Conyzicola</taxon>
    </lineage>
</organism>
<reference evidence="2" key="2">
    <citation type="submission" date="2020-09" db="EMBL/GenBank/DDBJ databases">
        <authorList>
            <person name="Sun Q."/>
            <person name="Zhou Y."/>
        </authorList>
    </citation>
    <scope>NUCLEOTIDE SEQUENCE</scope>
    <source>
        <strain evidence="2">CGMCC 1.12813</strain>
    </source>
</reference>
<dbReference type="AlphaFoldDB" id="A0A916WEW3"/>
<dbReference type="InterPro" id="IPR018392">
    <property type="entry name" value="LysM"/>
</dbReference>
<dbReference type="Pfam" id="PF01476">
    <property type="entry name" value="LysM"/>
    <property type="match status" value="3"/>
</dbReference>
<dbReference type="PANTHER" id="PTHR33734">
    <property type="entry name" value="LYSM DOMAIN-CONTAINING GPI-ANCHORED PROTEIN 2"/>
    <property type="match status" value="1"/>
</dbReference>
<feature type="domain" description="LysM" evidence="1">
    <location>
        <begin position="114"/>
        <end position="158"/>
    </location>
</feature>
<dbReference type="SMART" id="SM00257">
    <property type="entry name" value="LysM"/>
    <property type="match status" value="3"/>
</dbReference>
<dbReference type="Proteomes" id="UP000606922">
    <property type="component" value="Unassembled WGS sequence"/>
</dbReference>
<dbReference type="PROSITE" id="PS51782">
    <property type="entry name" value="LYSM"/>
    <property type="match status" value="3"/>
</dbReference>
<sequence>MSHNFEHDTQTTAGTILSGLVPTPASPFVRSVASRDQSKLSKTMYATMPILVVGSLALSMNLTGPIERVEAKSPSNDKAHKPAADDADVAIEDAGVPVADATPEGETSTAAAPATYRVASGDTVSSIAGRYGLSTASVLALNGLGWKSTIFPGQELKLNSGAVAAAPVAITAAPAASSGRYTIVSGDTVSRIASKFGVTTQAILSANGLAGSSIIYPGQSLAIPGGATSTAPVKAAPVKATPVKATPVSAPVTAAPVASSGTYTIVSGDNLTKIASKLKVSLTSLLKANNLTTTSVIFAGRTLTVPGAVTASVPTASAGAITLLDAEMEANARVIVSVGRNLGVSDYGIVIALATAMQESSMRNLNYGHLDSVGLFQQRPSSGWGSVGQLTNATHAAKLFYGGPTNPNKGITRGLLDIPGWSSLTVTQAAQKVQISAYPDAYAKWEASARFWLADLK</sequence>
<name>A0A916WEW3_9MICO</name>
<gene>
    <name evidence="2" type="ORF">GCM10010979_05680</name>
</gene>
<dbReference type="GO" id="GO:0008932">
    <property type="term" value="F:lytic endotransglycosylase activity"/>
    <property type="evidence" value="ECO:0007669"/>
    <property type="project" value="TreeGrafter"/>
</dbReference>
<evidence type="ECO:0000259" key="1">
    <source>
        <dbReference type="PROSITE" id="PS51782"/>
    </source>
</evidence>
<evidence type="ECO:0000313" key="2">
    <source>
        <dbReference type="EMBL" id="GGA94000.1"/>
    </source>
</evidence>
<reference evidence="2" key="1">
    <citation type="journal article" date="2014" name="Int. J. Syst. Evol. Microbiol.">
        <title>Complete genome sequence of Corynebacterium casei LMG S-19264T (=DSM 44701T), isolated from a smear-ripened cheese.</title>
        <authorList>
            <consortium name="US DOE Joint Genome Institute (JGI-PGF)"/>
            <person name="Walter F."/>
            <person name="Albersmeier A."/>
            <person name="Kalinowski J."/>
            <person name="Ruckert C."/>
        </authorList>
    </citation>
    <scope>NUCLEOTIDE SEQUENCE</scope>
    <source>
        <strain evidence="2">CGMCC 1.12813</strain>
    </source>
</reference>
<proteinExistence type="predicted"/>
<feature type="domain" description="LysM" evidence="1">
    <location>
        <begin position="179"/>
        <end position="223"/>
    </location>
</feature>
<evidence type="ECO:0000313" key="3">
    <source>
        <dbReference type="Proteomes" id="UP000606922"/>
    </source>
</evidence>
<dbReference type="InterPro" id="IPR036779">
    <property type="entry name" value="LysM_dom_sf"/>
</dbReference>
<dbReference type="EMBL" id="BMGB01000001">
    <property type="protein sequence ID" value="GGA94000.1"/>
    <property type="molecule type" value="Genomic_DNA"/>
</dbReference>
<dbReference type="PANTHER" id="PTHR33734:SF22">
    <property type="entry name" value="MEMBRANE-BOUND LYTIC MUREIN TRANSGLYCOSYLASE D"/>
    <property type="match status" value="1"/>
</dbReference>
<dbReference type="Gene3D" id="3.10.350.10">
    <property type="entry name" value="LysM domain"/>
    <property type="match status" value="3"/>
</dbReference>